<protein>
    <submittedName>
        <fullName evidence="1">Uncharacterized protein</fullName>
    </submittedName>
</protein>
<reference evidence="2" key="1">
    <citation type="journal article" date="2019" name="Int. J. Syst. Evol. Microbiol.">
        <title>The Global Catalogue of Microorganisms (GCM) 10K type strain sequencing project: providing services to taxonomists for standard genome sequencing and annotation.</title>
        <authorList>
            <consortium name="The Broad Institute Genomics Platform"/>
            <consortium name="The Broad Institute Genome Sequencing Center for Infectious Disease"/>
            <person name="Wu L."/>
            <person name="Ma J."/>
        </authorList>
    </citation>
    <scope>NUCLEOTIDE SEQUENCE [LARGE SCALE GENOMIC DNA]</scope>
    <source>
        <strain evidence="2">CGMCC 1.12769</strain>
    </source>
</reference>
<dbReference type="Proteomes" id="UP000659344">
    <property type="component" value="Unassembled WGS sequence"/>
</dbReference>
<accession>A0ABQ1YTW4</accession>
<sequence>MAAIVEQREIYGRIVQEKAVVEPFKFVFHNLLVVQDGTFLRLMQDTPDFRILFQEDQCLKRDTKLILERAVKIVQLLMALLTDFILDERFDFLVVVYVQRAEWK</sequence>
<comment type="caution">
    <text evidence="1">The sequence shown here is derived from an EMBL/GenBank/DDBJ whole genome shotgun (WGS) entry which is preliminary data.</text>
</comment>
<evidence type="ECO:0000313" key="2">
    <source>
        <dbReference type="Proteomes" id="UP000659344"/>
    </source>
</evidence>
<evidence type="ECO:0000313" key="1">
    <source>
        <dbReference type="EMBL" id="GGH35954.1"/>
    </source>
</evidence>
<organism evidence="1 2">
    <name type="scientific">Paenibacillus segetis</name>
    <dbReference type="NCBI Taxonomy" id="1325360"/>
    <lineage>
        <taxon>Bacteria</taxon>
        <taxon>Bacillati</taxon>
        <taxon>Bacillota</taxon>
        <taxon>Bacilli</taxon>
        <taxon>Bacillales</taxon>
        <taxon>Paenibacillaceae</taxon>
        <taxon>Paenibacillus</taxon>
    </lineage>
</organism>
<gene>
    <name evidence="1" type="ORF">GCM10008013_42540</name>
</gene>
<name>A0ABQ1YTW4_9BACL</name>
<proteinExistence type="predicted"/>
<dbReference type="EMBL" id="BMFT01000004">
    <property type="protein sequence ID" value="GGH35954.1"/>
    <property type="molecule type" value="Genomic_DNA"/>
</dbReference>
<keyword evidence="2" id="KW-1185">Reference proteome</keyword>